<feature type="region of interest" description="Disordered" evidence="2">
    <location>
        <begin position="157"/>
        <end position="198"/>
    </location>
</feature>
<keyword evidence="3" id="KW-0732">Signal</keyword>
<dbReference type="EMBL" id="JAEQND010000011">
    <property type="protein sequence ID" value="MBL0427247.1"/>
    <property type="molecule type" value="Genomic_DNA"/>
</dbReference>
<keyword evidence="1" id="KW-0175">Coiled coil</keyword>
<feature type="signal peptide" evidence="3">
    <location>
        <begin position="1"/>
        <end position="20"/>
    </location>
</feature>
<dbReference type="RefSeq" id="WP_201691881.1">
    <property type="nucleotide sequence ID" value="NZ_JAEQND010000011.1"/>
</dbReference>
<name>A0ABS1JSN2_9BURK</name>
<dbReference type="Proteomes" id="UP000622707">
    <property type="component" value="Unassembled WGS sequence"/>
</dbReference>
<sequence>MSLRWIALAVALFAAPAGFAQTAAAIAQQTQRVEGALNRLSQEQVAVYQQFQMVLEMRRNEERLALQRLPIYRLSTLTPPPSVDDLQRDDNARTQRMNELQAEGDRLYARYRELEEQKRPLLDALSTLAQTTPVQATAGAAPGTEVPVDVTAIPVPTPVPPVTQPSPGFTGTFPGFTGGSPNFLPAPVPPPPPATPSR</sequence>
<keyword evidence="5" id="KW-1185">Reference proteome</keyword>
<feature type="compositionally biased region" description="Pro residues" evidence="2">
    <location>
        <begin position="184"/>
        <end position="198"/>
    </location>
</feature>
<evidence type="ECO:0000313" key="4">
    <source>
        <dbReference type="EMBL" id="MBL0427247.1"/>
    </source>
</evidence>
<evidence type="ECO:0008006" key="6">
    <source>
        <dbReference type="Google" id="ProtNLM"/>
    </source>
</evidence>
<protein>
    <recommendedName>
        <fullName evidence="6">YbgF trimerisation domain-containing protein</fullName>
    </recommendedName>
</protein>
<proteinExistence type="predicted"/>
<feature type="compositionally biased region" description="Low complexity" evidence="2">
    <location>
        <begin position="165"/>
        <end position="181"/>
    </location>
</feature>
<feature type="coiled-coil region" evidence="1">
    <location>
        <begin position="83"/>
        <end position="117"/>
    </location>
</feature>
<evidence type="ECO:0000313" key="5">
    <source>
        <dbReference type="Proteomes" id="UP000622707"/>
    </source>
</evidence>
<accession>A0ABS1JSN2</accession>
<evidence type="ECO:0000256" key="1">
    <source>
        <dbReference type="SAM" id="Coils"/>
    </source>
</evidence>
<organism evidence="4 5">
    <name type="scientific">Ramlibacter alkalitolerans</name>
    <dbReference type="NCBI Taxonomy" id="2039631"/>
    <lineage>
        <taxon>Bacteria</taxon>
        <taxon>Pseudomonadati</taxon>
        <taxon>Pseudomonadota</taxon>
        <taxon>Betaproteobacteria</taxon>
        <taxon>Burkholderiales</taxon>
        <taxon>Comamonadaceae</taxon>
        <taxon>Ramlibacter</taxon>
    </lineage>
</organism>
<gene>
    <name evidence="4" type="ORF">JI746_19190</name>
</gene>
<evidence type="ECO:0000256" key="3">
    <source>
        <dbReference type="SAM" id="SignalP"/>
    </source>
</evidence>
<comment type="caution">
    <text evidence="4">The sequence shown here is derived from an EMBL/GenBank/DDBJ whole genome shotgun (WGS) entry which is preliminary data.</text>
</comment>
<reference evidence="4 5" key="1">
    <citation type="journal article" date="2017" name="Int. J. Syst. Evol. Microbiol.">
        <title>Ramlibacter alkalitolerans sp. nov., alkali-tolerant bacterium isolated from soil of ginseng.</title>
        <authorList>
            <person name="Lee D.H."/>
            <person name="Cha C.J."/>
        </authorList>
    </citation>
    <scope>NUCLEOTIDE SEQUENCE [LARGE SCALE GENOMIC DNA]</scope>
    <source>
        <strain evidence="4 5">KACC 19305</strain>
    </source>
</reference>
<evidence type="ECO:0000256" key="2">
    <source>
        <dbReference type="SAM" id="MobiDB-lite"/>
    </source>
</evidence>
<feature type="chain" id="PRO_5045991395" description="YbgF trimerisation domain-containing protein" evidence="3">
    <location>
        <begin position="21"/>
        <end position="198"/>
    </location>
</feature>